<keyword evidence="4" id="KW-0121">Carboxypeptidase</keyword>
<reference evidence="4" key="1">
    <citation type="journal article" date="2021" name="PeerJ">
        <title>Extensive microbial diversity within the chicken gut microbiome revealed by metagenomics and culture.</title>
        <authorList>
            <person name="Gilroy R."/>
            <person name="Ravi A."/>
            <person name="Getino M."/>
            <person name="Pursley I."/>
            <person name="Horton D.L."/>
            <person name="Alikhan N.F."/>
            <person name="Baker D."/>
            <person name="Gharbi K."/>
            <person name="Hall N."/>
            <person name="Watson M."/>
            <person name="Adriaenssens E.M."/>
            <person name="Foster-Nyarko E."/>
            <person name="Jarju S."/>
            <person name="Secka A."/>
            <person name="Antonio M."/>
            <person name="Oren A."/>
            <person name="Chaudhuri R.R."/>
            <person name="La Ragione R."/>
            <person name="Hildebrand F."/>
            <person name="Pallen M.J."/>
        </authorList>
    </citation>
    <scope>NUCLEOTIDE SEQUENCE</scope>
    <source>
        <strain evidence="4">ChiGjej6B6-14162</strain>
    </source>
</reference>
<evidence type="ECO:0000313" key="4">
    <source>
        <dbReference type="EMBL" id="HIX74073.1"/>
    </source>
</evidence>
<dbReference type="PANTHER" id="PTHR30023:SF0">
    <property type="entry name" value="PENICILLIN-SENSITIVE CARBOXYPEPTIDASE A"/>
    <property type="match status" value="1"/>
</dbReference>
<dbReference type="InterPro" id="IPR012338">
    <property type="entry name" value="Beta-lactam/transpept-like"/>
</dbReference>
<dbReference type="Proteomes" id="UP000886740">
    <property type="component" value="Unassembled WGS sequence"/>
</dbReference>
<feature type="chain" id="PRO_5039325321" evidence="3">
    <location>
        <begin position="20"/>
        <end position="483"/>
    </location>
</feature>
<dbReference type="InterPro" id="IPR000667">
    <property type="entry name" value="Peptidase_S13"/>
</dbReference>
<protein>
    <submittedName>
        <fullName evidence="4">D-alanyl-D-alanine carboxypeptidase/D-alanyl-D-alanine-endopeptidase</fullName>
        <ecNumber evidence="4">3.4.16.4</ecNumber>
    </submittedName>
</protein>
<dbReference type="Pfam" id="PF02113">
    <property type="entry name" value="Peptidase_S13"/>
    <property type="match status" value="1"/>
</dbReference>
<evidence type="ECO:0000256" key="3">
    <source>
        <dbReference type="SAM" id="SignalP"/>
    </source>
</evidence>
<dbReference type="NCBIfam" id="TIGR00666">
    <property type="entry name" value="PBP4"/>
    <property type="match status" value="1"/>
</dbReference>
<accession>A0A9D1X744</accession>
<dbReference type="PANTHER" id="PTHR30023">
    <property type="entry name" value="D-ALANYL-D-ALANINE CARBOXYPEPTIDASE"/>
    <property type="match status" value="1"/>
</dbReference>
<evidence type="ECO:0000256" key="1">
    <source>
        <dbReference type="ARBA" id="ARBA00006096"/>
    </source>
</evidence>
<gene>
    <name evidence="4" type="primary">dacB</name>
    <name evidence="4" type="ORF">H9977_03405</name>
</gene>
<sequence length="483" mass="53328">MIRLFAIALTLATALVAQAPLKAQVPAAAKTLLKMKETRGATFSMLVRDLSTGRVVAAYDTLRQVTPASVLKLVTTATALELLGPDYRFGTTIEHDGTILPDGTLDGNLFIRGGGDPSLGSGHIEPTGFLEEWLAAIKKAGIRRIKGSVIADERFFDEEGISPKWLYEDMGSYYGAGCYGISLFDNLYRLKLRSYGVGTRPDLLSTDPEIPGLRFHNRLTTQNRSTDSTLILGAPFANERYLYGAVPPNRQQIVIKGDIPDPALFLATYVTEALQEQGIQTTGKPGDYRLLKEEKHWPTGKRVELVTTWSPPLSELIRVTNFASHNLFADALLKTLGRQYPLKKGERISYFSRGVEIVRRYWKERGVDTSTLWIHDGSGLAMADKISASFLVGVLERMADNDVFVASIPKAGISGSVRNFLKSTKLEGVAHLKSGSMSRVRCYAGYVDYGKKRYAVALFVNNHALTGSQVNQRIERILLETFK</sequence>
<dbReference type="EMBL" id="DXEL01000029">
    <property type="protein sequence ID" value="HIX74073.1"/>
    <property type="molecule type" value="Genomic_DNA"/>
</dbReference>
<dbReference type="Gene3D" id="3.50.80.20">
    <property type="entry name" value="D-Ala-D-Ala carboxypeptidase C, peptidase S13"/>
    <property type="match status" value="1"/>
</dbReference>
<reference evidence="4" key="2">
    <citation type="submission" date="2021-04" db="EMBL/GenBank/DDBJ databases">
        <authorList>
            <person name="Gilroy R."/>
        </authorList>
    </citation>
    <scope>NUCLEOTIDE SEQUENCE</scope>
    <source>
        <strain evidence="4">ChiGjej6B6-14162</strain>
    </source>
</reference>
<dbReference type="GO" id="GO:0009002">
    <property type="term" value="F:serine-type D-Ala-D-Ala carboxypeptidase activity"/>
    <property type="evidence" value="ECO:0007669"/>
    <property type="project" value="UniProtKB-EC"/>
</dbReference>
<dbReference type="GO" id="GO:0006508">
    <property type="term" value="P:proteolysis"/>
    <property type="evidence" value="ECO:0007669"/>
    <property type="project" value="InterPro"/>
</dbReference>
<dbReference type="GO" id="GO:0000270">
    <property type="term" value="P:peptidoglycan metabolic process"/>
    <property type="evidence" value="ECO:0007669"/>
    <property type="project" value="TreeGrafter"/>
</dbReference>
<dbReference type="AlphaFoldDB" id="A0A9D1X744"/>
<proteinExistence type="inferred from homology"/>
<evidence type="ECO:0000256" key="2">
    <source>
        <dbReference type="ARBA" id="ARBA00022801"/>
    </source>
</evidence>
<comment type="similarity">
    <text evidence="1">Belongs to the peptidase S13 family.</text>
</comment>
<keyword evidence="2 4" id="KW-0378">Hydrolase</keyword>
<dbReference type="PRINTS" id="PR00922">
    <property type="entry name" value="DADACBPTASE3"/>
</dbReference>
<name>A0A9D1X744_9BACT</name>
<comment type="caution">
    <text evidence="4">The sequence shown here is derived from an EMBL/GenBank/DDBJ whole genome shotgun (WGS) entry which is preliminary data.</text>
</comment>
<keyword evidence="4" id="KW-0645">Protease</keyword>
<dbReference type="Gene3D" id="3.40.710.10">
    <property type="entry name" value="DD-peptidase/beta-lactamase superfamily"/>
    <property type="match status" value="2"/>
</dbReference>
<dbReference type="SUPFAM" id="SSF56601">
    <property type="entry name" value="beta-lactamase/transpeptidase-like"/>
    <property type="match status" value="1"/>
</dbReference>
<feature type="signal peptide" evidence="3">
    <location>
        <begin position="1"/>
        <end position="19"/>
    </location>
</feature>
<evidence type="ECO:0000313" key="5">
    <source>
        <dbReference type="Proteomes" id="UP000886740"/>
    </source>
</evidence>
<organism evidence="4 5">
    <name type="scientific">Candidatus Parabacteroides intestinipullorum</name>
    <dbReference type="NCBI Taxonomy" id="2838723"/>
    <lineage>
        <taxon>Bacteria</taxon>
        <taxon>Pseudomonadati</taxon>
        <taxon>Bacteroidota</taxon>
        <taxon>Bacteroidia</taxon>
        <taxon>Bacteroidales</taxon>
        <taxon>Tannerellaceae</taxon>
        <taxon>Parabacteroides</taxon>
    </lineage>
</organism>
<dbReference type="EC" id="3.4.16.4" evidence="4"/>
<keyword evidence="3" id="KW-0732">Signal</keyword>